<protein>
    <submittedName>
        <fullName evidence="2">DEHA2G07700p</fullName>
    </submittedName>
</protein>
<dbReference type="InParanoid" id="Q6BIT9"/>
<accession>Q6BIT9</accession>
<dbReference type="KEGG" id="dha:DEHA2G07700g"/>
<dbReference type="RefSeq" id="XP_461882.2">
    <property type="nucleotide sequence ID" value="XM_461882.1"/>
</dbReference>
<keyword evidence="3" id="KW-1185">Reference proteome</keyword>
<organism evidence="2 3">
    <name type="scientific">Debaryomyces hansenii (strain ATCC 36239 / CBS 767 / BCRC 21394 / JCM 1990 / NBRC 0083 / IGC 2968)</name>
    <name type="common">Yeast</name>
    <name type="synonym">Torulaspora hansenii</name>
    <dbReference type="NCBI Taxonomy" id="284592"/>
    <lineage>
        <taxon>Eukaryota</taxon>
        <taxon>Fungi</taxon>
        <taxon>Dikarya</taxon>
        <taxon>Ascomycota</taxon>
        <taxon>Saccharomycotina</taxon>
        <taxon>Pichiomycetes</taxon>
        <taxon>Debaryomycetaceae</taxon>
        <taxon>Debaryomyces</taxon>
    </lineage>
</organism>
<dbReference type="Proteomes" id="UP000000599">
    <property type="component" value="Chromosome G"/>
</dbReference>
<feature type="region of interest" description="Disordered" evidence="1">
    <location>
        <begin position="253"/>
        <end position="272"/>
    </location>
</feature>
<name>Q6BIT9_DEBHA</name>
<evidence type="ECO:0000256" key="1">
    <source>
        <dbReference type="SAM" id="MobiDB-lite"/>
    </source>
</evidence>
<evidence type="ECO:0000313" key="3">
    <source>
        <dbReference type="Proteomes" id="UP000000599"/>
    </source>
</evidence>
<dbReference type="VEuPathDB" id="FungiDB:DEHA2G07700g"/>
<proteinExistence type="predicted"/>
<dbReference type="OrthoDB" id="10445465at2759"/>
<dbReference type="GeneID" id="2904763"/>
<reference evidence="2 3" key="1">
    <citation type="journal article" date="2004" name="Nature">
        <title>Genome evolution in yeasts.</title>
        <authorList>
            <consortium name="Genolevures"/>
            <person name="Dujon B."/>
            <person name="Sherman D."/>
            <person name="Fischer G."/>
            <person name="Durrens P."/>
            <person name="Casaregola S."/>
            <person name="Lafontaine I."/>
            <person name="de Montigny J."/>
            <person name="Marck C."/>
            <person name="Neuveglise C."/>
            <person name="Talla E."/>
            <person name="Goffard N."/>
            <person name="Frangeul L."/>
            <person name="Aigle M."/>
            <person name="Anthouard V."/>
            <person name="Babour A."/>
            <person name="Barbe V."/>
            <person name="Barnay S."/>
            <person name="Blanchin S."/>
            <person name="Beckerich J.M."/>
            <person name="Beyne E."/>
            <person name="Bleykasten C."/>
            <person name="Boisrame A."/>
            <person name="Boyer J."/>
            <person name="Cattolico L."/>
            <person name="Confanioleri F."/>
            <person name="de Daruvar A."/>
            <person name="Despons L."/>
            <person name="Fabre E."/>
            <person name="Fairhead C."/>
            <person name="Ferry-Dumazet H."/>
            <person name="Groppi A."/>
            <person name="Hantraye F."/>
            <person name="Hennequin C."/>
            <person name="Jauniaux N."/>
            <person name="Joyet P."/>
            <person name="Kachouri R."/>
            <person name="Kerrest A."/>
            <person name="Koszul R."/>
            <person name="Lemaire M."/>
            <person name="Lesur I."/>
            <person name="Ma L."/>
            <person name="Muller H."/>
            <person name="Nicaud J.M."/>
            <person name="Nikolski M."/>
            <person name="Oztas S."/>
            <person name="Ozier-Kalogeropoulos O."/>
            <person name="Pellenz S."/>
            <person name="Potier S."/>
            <person name="Richard G.F."/>
            <person name="Straub M.L."/>
            <person name="Suleau A."/>
            <person name="Swennene D."/>
            <person name="Tekaia F."/>
            <person name="Wesolowski-Louvel M."/>
            <person name="Westhof E."/>
            <person name="Wirth B."/>
            <person name="Zeniou-Meyer M."/>
            <person name="Zivanovic I."/>
            <person name="Bolotin-Fukuhara M."/>
            <person name="Thierry A."/>
            <person name="Bouchier C."/>
            <person name="Caudron B."/>
            <person name="Scarpelli C."/>
            <person name="Gaillardin C."/>
            <person name="Weissenbach J."/>
            <person name="Wincker P."/>
            <person name="Souciet J.L."/>
        </authorList>
    </citation>
    <scope>NUCLEOTIDE SEQUENCE [LARGE SCALE GENOMIC DNA]</scope>
    <source>
        <strain evidence="3">ATCC 36239 / CBS 767 / BCRC 21394 / JCM 1990 / NBRC 0083 / IGC 2968</strain>
    </source>
</reference>
<gene>
    <name evidence="2" type="ordered locus">DEHA2G07700g</name>
</gene>
<dbReference type="EMBL" id="CR382139">
    <property type="protein sequence ID" value="CAG90345.2"/>
    <property type="molecule type" value="Genomic_DNA"/>
</dbReference>
<evidence type="ECO:0000313" key="2">
    <source>
        <dbReference type="EMBL" id="CAG90345.2"/>
    </source>
</evidence>
<dbReference type="AlphaFoldDB" id="Q6BIT9"/>
<sequence length="404" mass="45409">MAQNKHNKINIENKRKQGISLKRSRSVVSMNSNISDRIATSPLIRQISFKKRRADLETMSYKSNYDEPNHVRDGNLTSLNVHDSKGNIVTDNEAPPNKTDISHLHLVDCDFNSNINASSNLTIDLSKNNFIPSARPPKTPSIKSPVLDDWDSYNFVPSCSSNAESCLTANSIPNSISDSISSFVKRIPKGIRSGKSTNSSSLSENSHWESYGNESFIVDDVVHAHRNRLQVKLNKVITHSNKRWSNIFQKRTQAENGHEITQSISPLDPTESQEKFKSPVKVHHSSGIQKKAAVQSLIKCDSNIIPQKILISNTKENHPKKLPDSRSIYNKPNIHYVKRVTKQFRITNTSEKSNETTYLVRKEQIFSPNTDLKDSANSPNCPENIQGFSSLSIKDFLQDANSTN</sequence>
<dbReference type="HOGENOM" id="CLU_681560_0_0_1"/>